<name>A0A558B6B7_9PSEU</name>
<dbReference type="AlphaFoldDB" id="A0A558B6B7"/>
<proteinExistence type="predicted"/>
<dbReference type="Pfam" id="PF13556">
    <property type="entry name" value="HTH_30"/>
    <property type="match status" value="1"/>
</dbReference>
<sequence length="365" mass="37799">MVDLIERVVGEEDLLAVSVAGVRTLVPEVAVLTPADIAGHTRALLAAAARALAARRGPTGAELSFVEDLAVTRAHQGVPIEAVLRAIHVAERAIWSRAREAAAADGVGPELLLDARELYDDWAEAVRGRLIAAHRAANADQAPARDRDVALLRRLLDGGSAAALAAAEAGLPVTGGLWVAVARPGGAAAVRRALAERHRPSPSAVVDGLLVAVLGQAPSPRAVPDGTLVGLAGPAEPEELTGTRRLALAALTAAEATARSGLVHIAEVPALAAIVDRADLAAALLEKHRQAWAALGANAEPVARAVCAWVEAGGDTNRAAERQFVHPNTVRNRVLRFAGITGIDPGTAFGAVDAWWLCRAWLARP</sequence>
<dbReference type="Gene3D" id="1.10.10.2840">
    <property type="entry name" value="PucR C-terminal helix-turn-helix domain"/>
    <property type="match status" value="1"/>
</dbReference>
<evidence type="ECO:0000313" key="4">
    <source>
        <dbReference type="Proteomes" id="UP000320011"/>
    </source>
</evidence>
<dbReference type="EMBL" id="VJWX01000377">
    <property type="protein sequence ID" value="TVT32059.1"/>
    <property type="molecule type" value="Genomic_DNA"/>
</dbReference>
<dbReference type="Pfam" id="PF14361">
    <property type="entry name" value="RsbRD_N"/>
    <property type="match status" value="1"/>
</dbReference>
<organism evidence="3 4">
    <name type="scientific">Amycolatopsis rhizosphaerae</name>
    <dbReference type="NCBI Taxonomy" id="2053003"/>
    <lineage>
        <taxon>Bacteria</taxon>
        <taxon>Bacillati</taxon>
        <taxon>Actinomycetota</taxon>
        <taxon>Actinomycetes</taxon>
        <taxon>Pseudonocardiales</taxon>
        <taxon>Pseudonocardiaceae</taxon>
        <taxon>Amycolatopsis</taxon>
    </lineage>
</organism>
<reference evidence="3 4" key="2">
    <citation type="submission" date="2019-08" db="EMBL/GenBank/DDBJ databases">
        <title>Amycolatopsis acidicola sp. nov., isolated from peat swamp forest soil.</title>
        <authorList>
            <person name="Srisuk N."/>
        </authorList>
    </citation>
    <scope>NUCLEOTIDE SEQUENCE [LARGE SCALE GENOMIC DNA]</scope>
    <source>
        <strain evidence="3 4">TBRC 6029</strain>
    </source>
</reference>
<dbReference type="InterPro" id="IPR025736">
    <property type="entry name" value="PucR_C-HTH_dom"/>
</dbReference>
<comment type="caution">
    <text evidence="3">The sequence shown here is derived from an EMBL/GenBank/DDBJ whole genome shotgun (WGS) entry which is preliminary data.</text>
</comment>
<evidence type="ECO:0000313" key="3">
    <source>
        <dbReference type="EMBL" id="TVT32059.1"/>
    </source>
</evidence>
<accession>A0A558B6B7</accession>
<dbReference type="Proteomes" id="UP000320011">
    <property type="component" value="Unassembled WGS sequence"/>
</dbReference>
<feature type="domain" description="PucR C-terminal helix-turn-helix" evidence="1">
    <location>
        <begin position="304"/>
        <end position="359"/>
    </location>
</feature>
<protein>
    <submittedName>
        <fullName evidence="3">PucR family transcriptional regulator</fullName>
    </submittedName>
</protein>
<gene>
    <name evidence="3" type="ORF">FNH05_27910</name>
</gene>
<evidence type="ECO:0000259" key="1">
    <source>
        <dbReference type="Pfam" id="PF13556"/>
    </source>
</evidence>
<keyword evidence="4" id="KW-1185">Reference proteome</keyword>
<dbReference type="InterPro" id="IPR025751">
    <property type="entry name" value="RsbRD_N_dom"/>
</dbReference>
<dbReference type="InterPro" id="IPR042070">
    <property type="entry name" value="PucR_C-HTH_sf"/>
</dbReference>
<reference evidence="3 4" key="1">
    <citation type="submission" date="2019-07" db="EMBL/GenBank/DDBJ databases">
        <authorList>
            <person name="Duangmal K."/>
            <person name="Teo W.F.A."/>
        </authorList>
    </citation>
    <scope>NUCLEOTIDE SEQUENCE [LARGE SCALE GENOMIC DNA]</scope>
    <source>
        <strain evidence="3 4">TBRC 6029</strain>
    </source>
</reference>
<feature type="domain" description="RsbT co-antagonist protein RsbRD N-terminal" evidence="2">
    <location>
        <begin position="13"/>
        <end position="147"/>
    </location>
</feature>
<evidence type="ECO:0000259" key="2">
    <source>
        <dbReference type="Pfam" id="PF14361"/>
    </source>
</evidence>
<dbReference type="OrthoDB" id="4571023at2"/>